<keyword evidence="3" id="KW-1185">Reference proteome</keyword>
<organism evidence="2 3">
    <name type="scientific">Phanerochaete sordida</name>
    <dbReference type="NCBI Taxonomy" id="48140"/>
    <lineage>
        <taxon>Eukaryota</taxon>
        <taxon>Fungi</taxon>
        <taxon>Dikarya</taxon>
        <taxon>Basidiomycota</taxon>
        <taxon>Agaricomycotina</taxon>
        <taxon>Agaricomycetes</taxon>
        <taxon>Polyporales</taxon>
        <taxon>Phanerochaetaceae</taxon>
        <taxon>Phanerochaete</taxon>
    </lineage>
</organism>
<gene>
    <name evidence="2" type="ORF">PsYK624_031470</name>
</gene>
<evidence type="ECO:0000313" key="2">
    <source>
        <dbReference type="EMBL" id="GJE87064.1"/>
    </source>
</evidence>
<evidence type="ECO:0000256" key="1">
    <source>
        <dbReference type="SAM" id="MobiDB-lite"/>
    </source>
</evidence>
<comment type="caution">
    <text evidence="2">The sequence shown here is derived from an EMBL/GenBank/DDBJ whole genome shotgun (WGS) entry which is preliminary data.</text>
</comment>
<feature type="region of interest" description="Disordered" evidence="1">
    <location>
        <begin position="38"/>
        <end position="59"/>
    </location>
</feature>
<proteinExistence type="predicted"/>
<reference evidence="2 3" key="1">
    <citation type="submission" date="2021-08" db="EMBL/GenBank/DDBJ databases">
        <title>Draft Genome Sequence of Phanerochaete sordida strain YK-624.</title>
        <authorList>
            <person name="Mori T."/>
            <person name="Dohra H."/>
            <person name="Suzuki T."/>
            <person name="Kawagishi H."/>
            <person name="Hirai H."/>
        </authorList>
    </citation>
    <scope>NUCLEOTIDE SEQUENCE [LARGE SCALE GENOMIC DNA]</scope>
    <source>
        <strain evidence="2 3">YK-624</strain>
    </source>
</reference>
<dbReference type="AlphaFoldDB" id="A0A9P3G3Q9"/>
<evidence type="ECO:0000313" key="3">
    <source>
        <dbReference type="Proteomes" id="UP000703269"/>
    </source>
</evidence>
<accession>A0A9P3G3Q9</accession>
<protein>
    <submittedName>
        <fullName evidence="2">Uncharacterized protein</fullName>
    </submittedName>
</protein>
<name>A0A9P3G3Q9_9APHY</name>
<sequence>MAGSFGMAEVAPQYSWAVTSAWRSAGYCAGDEREEITGPNEISYREARQSTTADPDVVPSGAATMVQTSKFCPLRFTAIARVDAITLVAHARSGIRKLTSEKPREIITFCVAVVGRTAPLLVIYTTIRCRKCDHS</sequence>
<dbReference type="EMBL" id="BPQB01000005">
    <property type="protein sequence ID" value="GJE87064.1"/>
    <property type="molecule type" value="Genomic_DNA"/>
</dbReference>
<dbReference type="Proteomes" id="UP000703269">
    <property type="component" value="Unassembled WGS sequence"/>
</dbReference>